<reference evidence="1 2" key="1">
    <citation type="journal article" date="2010" name="Microb. Ecol.">
        <title>Comparative genome analysis of Prevotella ruminicola and Prevotella bryantii: insights into their environmental niche.</title>
        <authorList>
            <consortium name="North American Consortium for Rumen Bacteria"/>
            <person name="Purushe J."/>
            <person name="Fouts D.E."/>
            <person name="Morrison M."/>
            <person name="White B.A."/>
            <person name="Mackie R.I."/>
            <person name="Coutinho P.M."/>
            <person name="Henrissat B."/>
            <person name="Nelson K.E."/>
        </authorList>
    </citation>
    <scope>NUCLEOTIDE SEQUENCE [LARGE SCALE GENOMIC DNA]</scope>
    <source>
        <strain evidence="1 2">B14</strain>
    </source>
</reference>
<dbReference type="EMBL" id="ADWO01000022">
    <property type="protein sequence ID" value="EFI72871.1"/>
    <property type="molecule type" value="Genomic_DNA"/>
</dbReference>
<accession>D8DUL7</accession>
<organism evidence="1 2">
    <name type="scientific">Segatella baroniae B14</name>
    <dbReference type="NCBI Taxonomy" id="752555"/>
    <lineage>
        <taxon>Bacteria</taxon>
        <taxon>Pseudomonadati</taxon>
        <taxon>Bacteroidota</taxon>
        <taxon>Bacteroidia</taxon>
        <taxon>Bacteroidales</taxon>
        <taxon>Prevotellaceae</taxon>
        <taxon>Segatella</taxon>
    </lineage>
</organism>
<comment type="caution">
    <text evidence="1">The sequence shown here is derived from an EMBL/GenBank/DDBJ whole genome shotgun (WGS) entry which is preliminary data.</text>
</comment>
<keyword evidence="2" id="KW-1185">Reference proteome</keyword>
<proteinExistence type="predicted"/>
<dbReference type="AlphaFoldDB" id="D8DUL7"/>
<evidence type="ECO:0000313" key="2">
    <source>
        <dbReference type="Proteomes" id="UP000004524"/>
    </source>
</evidence>
<dbReference type="Proteomes" id="UP000004524">
    <property type="component" value="Unassembled WGS sequence"/>
</dbReference>
<protein>
    <submittedName>
        <fullName evidence="1">ATPase</fullName>
    </submittedName>
</protein>
<sequence length="38" mass="4377">MIIKREQYIEALLNKRWNGKVKIITGIPFLLGESSLGF</sequence>
<evidence type="ECO:0000313" key="1">
    <source>
        <dbReference type="EMBL" id="EFI72871.1"/>
    </source>
</evidence>
<name>D8DUL7_9BACT</name>
<gene>
    <name evidence="1" type="ORF">PBR_2416</name>
</gene>